<dbReference type="InterPro" id="IPR011051">
    <property type="entry name" value="RmlC_Cupin_sf"/>
</dbReference>
<dbReference type="Pfam" id="PF07883">
    <property type="entry name" value="Cupin_2"/>
    <property type="match status" value="1"/>
</dbReference>
<dbReference type="SUPFAM" id="SSF51182">
    <property type="entry name" value="RmlC-like cupins"/>
    <property type="match status" value="1"/>
</dbReference>
<dbReference type="PANTHER" id="PTHR35848:SF6">
    <property type="entry name" value="CUPIN TYPE-2 DOMAIN-CONTAINING PROTEIN"/>
    <property type="match status" value="1"/>
</dbReference>
<sequence length="126" mass="13603">MKYVLAPADITWKTFESPTSPGIGFGFTPSVIGSDYTDGFSAQLGRIGPGGRSKPHVDHYNHAFYFISGQGEVTIGKRTWPLEPGTVVKIPTGLTHGFTNTGDDDLTFFVVYDPPYVAGGPFEEEA</sequence>
<keyword evidence="4" id="KW-1185">Reference proteome</keyword>
<proteinExistence type="predicted"/>
<dbReference type="Gene3D" id="2.60.120.10">
    <property type="entry name" value="Jelly Rolls"/>
    <property type="match status" value="1"/>
</dbReference>
<protein>
    <submittedName>
        <fullName evidence="3">Cupin domain-containing protein</fullName>
    </submittedName>
</protein>
<dbReference type="InterPro" id="IPR014710">
    <property type="entry name" value="RmlC-like_jellyroll"/>
</dbReference>
<evidence type="ECO:0000256" key="1">
    <source>
        <dbReference type="ARBA" id="ARBA00022723"/>
    </source>
</evidence>
<dbReference type="Proteomes" id="UP001330812">
    <property type="component" value="Chromosome"/>
</dbReference>
<dbReference type="EMBL" id="CP142149">
    <property type="protein sequence ID" value="WSE33682.1"/>
    <property type="molecule type" value="Genomic_DNA"/>
</dbReference>
<dbReference type="InterPro" id="IPR013096">
    <property type="entry name" value="Cupin_2"/>
</dbReference>
<organism evidence="3 4">
    <name type="scientific">Amycolatopsis rhabdoformis</name>
    <dbReference type="NCBI Taxonomy" id="1448059"/>
    <lineage>
        <taxon>Bacteria</taxon>
        <taxon>Bacillati</taxon>
        <taxon>Actinomycetota</taxon>
        <taxon>Actinomycetes</taxon>
        <taxon>Pseudonocardiales</taxon>
        <taxon>Pseudonocardiaceae</taxon>
        <taxon>Amycolatopsis</taxon>
    </lineage>
</organism>
<evidence type="ECO:0000313" key="4">
    <source>
        <dbReference type="Proteomes" id="UP001330812"/>
    </source>
</evidence>
<reference evidence="3 4" key="1">
    <citation type="journal article" date="2015" name="Int. J. Syst. Evol. Microbiol.">
        <title>Amycolatopsis rhabdoformis sp. nov., an actinomycete isolated from a tropical forest soil.</title>
        <authorList>
            <person name="Souza W.R."/>
            <person name="Silva R.E."/>
            <person name="Goodfellow M."/>
            <person name="Busarakam K."/>
            <person name="Figueiro F.S."/>
            <person name="Ferreira D."/>
            <person name="Rodrigues-Filho E."/>
            <person name="Moraes L.A.B."/>
            <person name="Zucchi T.D."/>
        </authorList>
    </citation>
    <scope>NUCLEOTIDE SEQUENCE [LARGE SCALE GENOMIC DNA]</scope>
    <source>
        <strain evidence="3 4">NCIMB 14900</strain>
    </source>
</reference>
<dbReference type="InterPro" id="IPR051610">
    <property type="entry name" value="GPI/OXD"/>
</dbReference>
<evidence type="ECO:0000259" key="2">
    <source>
        <dbReference type="Pfam" id="PF07883"/>
    </source>
</evidence>
<gene>
    <name evidence="3" type="ORF">VSH64_16475</name>
</gene>
<keyword evidence="1" id="KW-0479">Metal-binding</keyword>
<evidence type="ECO:0000313" key="3">
    <source>
        <dbReference type="EMBL" id="WSE33682.1"/>
    </source>
</evidence>
<dbReference type="PANTHER" id="PTHR35848">
    <property type="entry name" value="OXALATE-BINDING PROTEIN"/>
    <property type="match status" value="1"/>
</dbReference>
<dbReference type="RefSeq" id="WP_326836481.1">
    <property type="nucleotide sequence ID" value="NZ_CP142149.1"/>
</dbReference>
<accession>A0ABZ1IHG2</accession>
<feature type="domain" description="Cupin type-2" evidence="2">
    <location>
        <begin position="46"/>
        <end position="112"/>
    </location>
</feature>
<name>A0ABZ1IHG2_9PSEU</name>